<evidence type="ECO:0000259" key="5">
    <source>
        <dbReference type="Pfam" id="PF05193"/>
    </source>
</evidence>
<dbReference type="PANTHER" id="PTHR11851">
    <property type="entry name" value="METALLOPROTEASE"/>
    <property type="match status" value="1"/>
</dbReference>
<dbReference type="EMBL" id="FOWR01000029">
    <property type="protein sequence ID" value="SFP90438.1"/>
    <property type="molecule type" value="Genomic_DNA"/>
</dbReference>
<dbReference type="GO" id="GO:0008233">
    <property type="term" value="F:peptidase activity"/>
    <property type="evidence" value="ECO:0007669"/>
    <property type="project" value="UniProtKB-KW"/>
</dbReference>
<dbReference type="PANTHER" id="PTHR11851:SF49">
    <property type="entry name" value="MITOCHONDRIAL-PROCESSING PEPTIDASE SUBUNIT ALPHA"/>
    <property type="match status" value="1"/>
</dbReference>
<evidence type="ECO:0000313" key="7">
    <source>
        <dbReference type="Proteomes" id="UP000182692"/>
    </source>
</evidence>
<gene>
    <name evidence="6" type="ORF">SAMN03084138_03471</name>
</gene>
<dbReference type="InterPro" id="IPR050361">
    <property type="entry name" value="MPP/UQCRC_Complex"/>
</dbReference>
<feature type="region of interest" description="Disordered" evidence="2">
    <location>
        <begin position="473"/>
        <end position="519"/>
    </location>
</feature>
<protein>
    <submittedName>
        <fullName evidence="6">Zinc protease</fullName>
    </submittedName>
</protein>
<feature type="domain" description="Peptidase M16 C-terminal" evidence="5">
    <location>
        <begin position="216"/>
        <end position="389"/>
    </location>
</feature>
<dbReference type="OrthoDB" id="9811314at2"/>
<organism evidence="6 7">
    <name type="scientific">Enterovibrio norvegicus DSM 15893</name>
    <dbReference type="NCBI Taxonomy" id="1121869"/>
    <lineage>
        <taxon>Bacteria</taxon>
        <taxon>Pseudomonadati</taxon>
        <taxon>Pseudomonadota</taxon>
        <taxon>Gammaproteobacteria</taxon>
        <taxon>Vibrionales</taxon>
        <taxon>Vibrionaceae</taxon>
        <taxon>Enterovibrio</taxon>
    </lineage>
</organism>
<dbReference type="PROSITE" id="PS51257">
    <property type="entry name" value="PROKAR_LIPOPROTEIN"/>
    <property type="match status" value="1"/>
</dbReference>
<dbReference type="Gene3D" id="3.30.830.10">
    <property type="entry name" value="Metalloenzyme, LuxS/M16 peptidase-like"/>
    <property type="match status" value="4"/>
</dbReference>
<dbReference type="InterPro" id="IPR011765">
    <property type="entry name" value="Pept_M16_N"/>
</dbReference>
<feature type="chain" id="PRO_5010278782" evidence="3">
    <location>
        <begin position="22"/>
        <end position="958"/>
    </location>
</feature>
<dbReference type="InterPro" id="IPR011249">
    <property type="entry name" value="Metalloenz_LuxS/M16"/>
</dbReference>
<keyword evidence="6" id="KW-0645">Protease</keyword>
<evidence type="ECO:0000256" key="3">
    <source>
        <dbReference type="SAM" id="SignalP"/>
    </source>
</evidence>
<sequence>MRYFILTAALLGLSGCGLNQAVPNASLPEGVTFIEQKNAQNDAPSIPYQKYQLQNGLTVVLHPDTSDPLVHVDVTYHVGSAREVPGKSGFAHFFEHMMFQGSKHVGDQQHFKYVTESGGSVNGTTNRDRTNYYETVPANELEKMLWLESDRMGFLLEAVSQRKFEIQRDTVKNERAQNVDNRPYGRVQETLAAALYPPEHPYSWPTIGYIEDLNRVDVNDLKAFFLRWYGPNNATLTIGGDIDAKQTLEWVEKYFGDIPRGPDVAKADKWPVTIDSDRFVTLEDRIQQPMLLMSWPTLDPTAESRQALDMLASVLGQGRNSLLYQDLVKSGKVLSASAYQDCAELSCNFQLYVLANRGQDLTQVRKDVLKVLDAFKARGIKEDDLDQVKGSAEAGAVFGLQSVHGKVAQLASNETFYGEPDRLASWLESLDAVTTKDVENVFDTFVWKKPSVNVSVVPDGHVALEAEPQNFTAKRAMSRGLDDKDSTNDKERADDKGLVETAQRQTPETFDRSVAPSPNGAVSVNVPTLYHSKLGNGIEVSGAESTETPTVALHLILPAGSLMAPEGKNGLASLTADLIAEGSKTQTSEEIAAKLDRLGSSISIDASLNGTTVSVSSLTKHLRETLLIAGDVLFNPALNQDDFDRLKKQTLEGIRFSHQTPQWQASQARREVLFKDEWHALPSEGTFKTLNSLTLEDVKAFYAENYTPNNARLIVVGDIDKAGLLSATQGLNRWQGAEAKAPAKAELNTYEQSQIWLVDKPGAPQSVVQMVRHAMPFDATGDMFRTQLANFNLAGNFNSRLNLNLREDKGYTYGASGYVVGGKDAGRIVYQAQVRANSTLDTVKEMQKELRQMAENGITDDELAFLRLAVGQKDALSYETPRDKAGLIATIMRHRLAADYKAKQKAIIGSVSKNELNALANNWFQPEDYQIIIVGDADVLTPSLSTLGLPIKRLVIEN</sequence>
<dbReference type="Proteomes" id="UP000182692">
    <property type="component" value="Unassembled WGS sequence"/>
</dbReference>
<feature type="domain" description="Peptidase M16 N-terminal" evidence="4">
    <location>
        <begin position="59"/>
        <end position="196"/>
    </location>
</feature>
<evidence type="ECO:0000313" key="6">
    <source>
        <dbReference type="EMBL" id="SFP90438.1"/>
    </source>
</evidence>
<feature type="compositionally biased region" description="Basic and acidic residues" evidence="2">
    <location>
        <begin position="480"/>
        <end position="498"/>
    </location>
</feature>
<dbReference type="AlphaFoldDB" id="A0A1I5U5B8"/>
<comment type="similarity">
    <text evidence="1">Belongs to the peptidase M16 family.</text>
</comment>
<dbReference type="GO" id="GO:0046872">
    <property type="term" value="F:metal ion binding"/>
    <property type="evidence" value="ECO:0007669"/>
    <property type="project" value="InterPro"/>
</dbReference>
<evidence type="ECO:0000259" key="4">
    <source>
        <dbReference type="Pfam" id="PF00675"/>
    </source>
</evidence>
<evidence type="ECO:0000256" key="2">
    <source>
        <dbReference type="SAM" id="MobiDB-lite"/>
    </source>
</evidence>
<dbReference type="GeneID" id="35874223"/>
<accession>A0A1I5U5B8</accession>
<dbReference type="Pfam" id="PF05193">
    <property type="entry name" value="Peptidase_M16_C"/>
    <property type="match status" value="2"/>
</dbReference>
<keyword evidence="3" id="KW-0732">Signal</keyword>
<feature type="signal peptide" evidence="3">
    <location>
        <begin position="1"/>
        <end position="21"/>
    </location>
</feature>
<dbReference type="GO" id="GO:0006508">
    <property type="term" value="P:proteolysis"/>
    <property type="evidence" value="ECO:0007669"/>
    <property type="project" value="UniProtKB-KW"/>
</dbReference>
<dbReference type="RefSeq" id="WP_074927932.1">
    <property type="nucleotide sequence ID" value="NZ_FOWR01000029.1"/>
</dbReference>
<dbReference type="InterPro" id="IPR007863">
    <property type="entry name" value="Peptidase_M16_C"/>
</dbReference>
<keyword evidence="6" id="KW-0378">Hydrolase</keyword>
<proteinExistence type="inferred from homology"/>
<feature type="domain" description="Peptidase M16 C-terminal" evidence="5">
    <location>
        <begin position="692"/>
        <end position="864"/>
    </location>
</feature>
<reference evidence="6 7" key="1">
    <citation type="submission" date="2016-10" db="EMBL/GenBank/DDBJ databases">
        <authorList>
            <person name="de Groot N.N."/>
        </authorList>
    </citation>
    <scope>NUCLEOTIDE SEQUENCE [LARGE SCALE GENOMIC DNA]</scope>
    <source>
        <strain evidence="6 7">DSM 15893</strain>
    </source>
</reference>
<feature type="domain" description="Peptidase M16 N-terminal" evidence="4">
    <location>
        <begin position="545"/>
        <end position="669"/>
    </location>
</feature>
<evidence type="ECO:0000256" key="1">
    <source>
        <dbReference type="ARBA" id="ARBA00007261"/>
    </source>
</evidence>
<dbReference type="Pfam" id="PF00675">
    <property type="entry name" value="Peptidase_M16"/>
    <property type="match status" value="2"/>
</dbReference>
<dbReference type="SUPFAM" id="SSF63411">
    <property type="entry name" value="LuxS/MPP-like metallohydrolase"/>
    <property type="match status" value="4"/>
</dbReference>
<dbReference type="STRING" id="1121869.SAMN03084138_03471"/>
<name>A0A1I5U5B8_9GAMM</name>